<evidence type="ECO:0000313" key="2">
    <source>
        <dbReference type="EMBL" id="RPE77114.1"/>
    </source>
</evidence>
<keyword evidence="1" id="KW-0472">Membrane</keyword>
<protein>
    <recommendedName>
        <fullName evidence="4">PH (Pleckstrin Homology) domain-containing protein</fullName>
    </recommendedName>
</protein>
<dbReference type="AlphaFoldDB" id="A0A3N4VVL4"/>
<reference evidence="2 3" key="1">
    <citation type="submission" date="2018-11" db="EMBL/GenBank/DDBJ databases">
        <title>Genomic Encyclopedia of Type Strains, Phase IV (KMG-IV): sequencing the most valuable type-strain genomes for metagenomic binning, comparative biology and taxonomic classification.</title>
        <authorList>
            <person name="Goeker M."/>
        </authorList>
    </citation>
    <scope>NUCLEOTIDE SEQUENCE [LARGE SCALE GENOMIC DNA]</scope>
    <source>
        <strain evidence="2 3">DSM 25623</strain>
    </source>
</reference>
<organism evidence="2 3">
    <name type="scientific">Vulcaniibacterium tengchongense</name>
    <dbReference type="NCBI Taxonomy" id="1273429"/>
    <lineage>
        <taxon>Bacteria</taxon>
        <taxon>Pseudomonadati</taxon>
        <taxon>Pseudomonadota</taxon>
        <taxon>Gammaproteobacteria</taxon>
        <taxon>Lysobacterales</taxon>
        <taxon>Lysobacteraceae</taxon>
        <taxon>Vulcaniibacterium</taxon>
    </lineage>
</organism>
<accession>A0A3N4VVL4</accession>
<comment type="caution">
    <text evidence="2">The sequence shown here is derived from an EMBL/GenBank/DDBJ whole genome shotgun (WGS) entry which is preliminary data.</text>
</comment>
<sequence>MEREFPVFPPPPRSWWTLAVLLGLPIAMVAWQIATDPPANGADRTAQAVAALAVSAAIGLCVSGLRRRRVVLRDGVLVVAAAMFTRRVPVADLELERARVVDLEERTELRPSLKSFGMALPGFQAGGFLLRNRRRGFCLLTGGRRALWLPAARQDLLLSLQRPQELLDALRDMAPGRPPG</sequence>
<keyword evidence="1" id="KW-1133">Transmembrane helix</keyword>
<evidence type="ECO:0000256" key="1">
    <source>
        <dbReference type="SAM" id="Phobius"/>
    </source>
</evidence>
<name>A0A3N4VVL4_9GAMM</name>
<dbReference type="RefSeq" id="WP_123770694.1">
    <property type="nucleotide sequence ID" value="NZ_RKQN01000003.1"/>
</dbReference>
<proteinExistence type="predicted"/>
<evidence type="ECO:0000313" key="3">
    <source>
        <dbReference type="Proteomes" id="UP000269708"/>
    </source>
</evidence>
<gene>
    <name evidence="2" type="ORF">EDC50_2372</name>
</gene>
<dbReference type="OrthoDB" id="5767765at2"/>
<keyword evidence="3" id="KW-1185">Reference proteome</keyword>
<evidence type="ECO:0008006" key="4">
    <source>
        <dbReference type="Google" id="ProtNLM"/>
    </source>
</evidence>
<feature type="transmembrane region" description="Helical" evidence="1">
    <location>
        <begin position="15"/>
        <end position="34"/>
    </location>
</feature>
<dbReference type="Proteomes" id="UP000269708">
    <property type="component" value="Unassembled WGS sequence"/>
</dbReference>
<keyword evidence="1" id="KW-0812">Transmembrane</keyword>
<feature type="transmembrane region" description="Helical" evidence="1">
    <location>
        <begin position="46"/>
        <end position="65"/>
    </location>
</feature>
<dbReference type="EMBL" id="RKQN01000003">
    <property type="protein sequence ID" value="RPE77114.1"/>
    <property type="molecule type" value="Genomic_DNA"/>
</dbReference>